<keyword evidence="3" id="KW-1185">Reference proteome</keyword>
<comment type="caution">
    <text evidence="2">The sequence shown here is derived from an EMBL/GenBank/DDBJ whole genome shotgun (WGS) entry which is preliminary data.</text>
</comment>
<feature type="compositionally biased region" description="Low complexity" evidence="1">
    <location>
        <begin position="1"/>
        <end position="14"/>
    </location>
</feature>
<dbReference type="Proteomes" id="UP000824890">
    <property type="component" value="Unassembled WGS sequence"/>
</dbReference>
<evidence type="ECO:0000313" key="3">
    <source>
        <dbReference type="Proteomes" id="UP000824890"/>
    </source>
</evidence>
<feature type="region of interest" description="Disordered" evidence="1">
    <location>
        <begin position="1"/>
        <end position="38"/>
    </location>
</feature>
<evidence type="ECO:0000313" key="2">
    <source>
        <dbReference type="EMBL" id="KAH0916946.1"/>
    </source>
</evidence>
<reference evidence="2 3" key="1">
    <citation type="submission" date="2021-05" db="EMBL/GenBank/DDBJ databases">
        <title>Genome Assembly of Synthetic Allotetraploid Brassica napus Reveals Homoeologous Exchanges between Subgenomes.</title>
        <authorList>
            <person name="Davis J.T."/>
        </authorList>
    </citation>
    <scope>NUCLEOTIDE SEQUENCE [LARGE SCALE GENOMIC DNA]</scope>
    <source>
        <strain evidence="3">cv. Da-Ae</strain>
        <tissue evidence="2">Seedling</tissue>
    </source>
</reference>
<dbReference type="EMBL" id="JAGKQM010000007">
    <property type="protein sequence ID" value="KAH0916946.1"/>
    <property type="molecule type" value="Genomic_DNA"/>
</dbReference>
<name>A0ABQ8CIQ3_BRANA</name>
<proteinExistence type="predicted"/>
<sequence length="75" mass="8645">MIARQRTGRSGISQRRSRDRQRTDPVDEEERETPMRDSTLAAVRDMPVKIERDGVCDGKLPKTRVIHTPKNVSTR</sequence>
<protein>
    <submittedName>
        <fullName evidence="2">Uncharacterized protein</fullName>
    </submittedName>
</protein>
<gene>
    <name evidence="2" type="ORF">HID58_024606</name>
</gene>
<accession>A0ABQ8CIQ3</accession>
<evidence type="ECO:0000256" key="1">
    <source>
        <dbReference type="SAM" id="MobiDB-lite"/>
    </source>
</evidence>
<organism evidence="2 3">
    <name type="scientific">Brassica napus</name>
    <name type="common">Rape</name>
    <dbReference type="NCBI Taxonomy" id="3708"/>
    <lineage>
        <taxon>Eukaryota</taxon>
        <taxon>Viridiplantae</taxon>
        <taxon>Streptophyta</taxon>
        <taxon>Embryophyta</taxon>
        <taxon>Tracheophyta</taxon>
        <taxon>Spermatophyta</taxon>
        <taxon>Magnoliopsida</taxon>
        <taxon>eudicotyledons</taxon>
        <taxon>Gunneridae</taxon>
        <taxon>Pentapetalae</taxon>
        <taxon>rosids</taxon>
        <taxon>malvids</taxon>
        <taxon>Brassicales</taxon>
        <taxon>Brassicaceae</taxon>
        <taxon>Brassiceae</taxon>
        <taxon>Brassica</taxon>
    </lineage>
</organism>